<dbReference type="EMBL" id="CP007637">
    <property type="protein sequence ID" value="AIB35875.1"/>
    <property type="molecule type" value="Genomic_DNA"/>
</dbReference>
<organism evidence="1 2">
    <name type="scientific">Pseudomonas simiae</name>
    <dbReference type="NCBI Taxonomy" id="321846"/>
    <lineage>
        <taxon>Bacteria</taxon>
        <taxon>Pseudomonadati</taxon>
        <taxon>Pseudomonadota</taxon>
        <taxon>Gammaproteobacteria</taxon>
        <taxon>Pseudomonadales</taxon>
        <taxon>Pseudomonadaceae</taxon>
        <taxon>Pseudomonas</taxon>
    </lineage>
</organism>
<accession>A0A1N7TY17</accession>
<evidence type="ECO:0000313" key="2">
    <source>
        <dbReference type="Proteomes" id="UP000027308"/>
    </source>
</evidence>
<reference evidence="1 2" key="1">
    <citation type="submission" date="2014-05" db="EMBL/GenBank/DDBJ databases">
        <title>Pseudomonas simiae WCS417.</title>
        <authorList>
            <person name="Berendsen R.L."/>
        </authorList>
    </citation>
    <scope>NUCLEOTIDE SEQUENCE [LARGE SCALE GENOMIC DNA]</scope>
    <source>
        <strain evidence="1 2">WCS417</strain>
    </source>
</reference>
<name>A0A1N7TY17_9PSED</name>
<evidence type="ECO:0000313" key="1">
    <source>
        <dbReference type="EMBL" id="AIB35875.1"/>
    </source>
</evidence>
<sequence>MTSDSFDLPVAALRPAEKILREIETAGSMILAVKYGAKAHGFVIGLTCVGSITEEQGEVLILQFDRATERKLRELSI</sequence>
<protein>
    <submittedName>
        <fullName evidence="1">Uncharacterized protein</fullName>
    </submittedName>
</protein>
<gene>
    <name evidence="1" type="ORF">PS417_09890</name>
</gene>
<dbReference type="Proteomes" id="UP000027308">
    <property type="component" value="Chromosome"/>
</dbReference>
<dbReference type="AlphaFoldDB" id="A0A1N7TY17"/>
<proteinExistence type="predicted"/>